<evidence type="ECO:0000313" key="2">
    <source>
        <dbReference type="EMBL" id="ARU58219.1"/>
    </source>
</evidence>
<dbReference type="HAMAP" id="MF_00697">
    <property type="entry name" value="UPF0276"/>
    <property type="match status" value="1"/>
</dbReference>
<keyword evidence="3" id="KW-1185">Reference proteome</keyword>
<dbReference type="EMBL" id="CP021425">
    <property type="protein sequence ID" value="ARU58219.1"/>
    <property type="molecule type" value="Genomic_DNA"/>
</dbReference>
<evidence type="ECO:0000256" key="1">
    <source>
        <dbReference type="HAMAP-Rule" id="MF_00697"/>
    </source>
</evidence>
<protein>
    <recommendedName>
        <fullName evidence="1">UPF0276 protein OLMES_4203</fullName>
    </recommendedName>
</protein>
<comment type="similarity">
    <text evidence="1">Belongs to the UPF0276 family.</text>
</comment>
<reference evidence="2 3" key="1">
    <citation type="submission" date="2017-05" db="EMBL/GenBank/DDBJ databases">
        <title>Genomic insights into alkan degradation activity of Oleiphilus messinensis.</title>
        <authorList>
            <person name="Kozyavkin S.A."/>
            <person name="Slesarev A.I."/>
            <person name="Golyshin P.N."/>
            <person name="Korzhenkov A."/>
            <person name="Golyshina O.N."/>
            <person name="Toshchakov S.V."/>
        </authorList>
    </citation>
    <scope>NUCLEOTIDE SEQUENCE [LARGE SCALE GENOMIC DNA]</scope>
    <source>
        <strain evidence="2 3">ME102</strain>
    </source>
</reference>
<name>A0A1Y0IDI3_9GAMM</name>
<dbReference type="RefSeq" id="WP_087463021.1">
    <property type="nucleotide sequence ID" value="NZ_CP021425.1"/>
</dbReference>
<accession>A0A1Y0IDI3</accession>
<dbReference type="NCBIfam" id="NF003818">
    <property type="entry name" value="PRK05409.1"/>
    <property type="match status" value="1"/>
</dbReference>
<dbReference type="Gene3D" id="3.20.20.150">
    <property type="entry name" value="Divalent-metal-dependent TIM barrel enzymes"/>
    <property type="match status" value="1"/>
</dbReference>
<dbReference type="PANTHER" id="PTHR42194:SF1">
    <property type="entry name" value="UPF0276 PROTEIN HI_1600"/>
    <property type="match status" value="1"/>
</dbReference>
<gene>
    <name evidence="2" type="ORF">OLMES_4203</name>
</gene>
<dbReference type="InterPro" id="IPR036237">
    <property type="entry name" value="Xyl_isomerase-like_sf"/>
</dbReference>
<proteinExistence type="inferred from homology"/>
<dbReference type="AlphaFoldDB" id="A0A1Y0IDI3"/>
<dbReference type="InterPro" id="IPR007801">
    <property type="entry name" value="MbnB/TglH/ChrH"/>
</dbReference>
<sequence>MVDSFATSGELRGVGLGLRAQHYQDILQGEPDVPWFEALTDNYMEPGGLPLFHLREVAKRYPVTFHGVGLSLGSVDPLDEAYLQRLRALVNDFQPVKVSDHLCWSSVNGIHGNDLFPLPYSPQALDHIVSRIEQVQDFLGRQILVENVSSYLTYQSDCMTEWEFVSEVVNRSGCGLLCDVNNIYVSAKNHQFDPIMYLQSLPKDAIQELHLAGFEDMGTHLLDTHGASIHEGVWCLYRQAIELYGPLPTLIEWDTNIPSFEVLLHEAQKAERILVNDLPSRQRSPLSECR</sequence>
<dbReference type="Pfam" id="PF05114">
    <property type="entry name" value="MbnB_TglH_ChrH"/>
    <property type="match status" value="1"/>
</dbReference>
<dbReference type="Proteomes" id="UP000196027">
    <property type="component" value="Chromosome"/>
</dbReference>
<organism evidence="2 3">
    <name type="scientific">Oleiphilus messinensis</name>
    <dbReference type="NCBI Taxonomy" id="141451"/>
    <lineage>
        <taxon>Bacteria</taxon>
        <taxon>Pseudomonadati</taxon>
        <taxon>Pseudomonadota</taxon>
        <taxon>Gammaproteobacteria</taxon>
        <taxon>Oceanospirillales</taxon>
        <taxon>Oleiphilaceae</taxon>
        <taxon>Oleiphilus</taxon>
    </lineage>
</organism>
<dbReference type="SUPFAM" id="SSF51658">
    <property type="entry name" value="Xylose isomerase-like"/>
    <property type="match status" value="1"/>
</dbReference>
<dbReference type="OrthoDB" id="9763101at2"/>
<evidence type="ECO:0000313" key="3">
    <source>
        <dbReference type="Proteomes" id="UP000196027"/>
    </source>
</evidence>
<dbReference type="PANTHER" id="PTHR42194">
    <property type="entry name" value="UPF0276 PROTEIN HI_1600"/>
    <property type="match status" value="1"/>
</dbReference>
<dbReference type="KEGG" id="ome:OLMES_4203"/>